<keyword evidence="2" id="KW-1185">Reference proteome</keyword>
<gene>
    <name evidence="1" type="ORF">KL771_09955</name>
</gene>
<dbReference type="Proteomes" id="UP000766595">
    <property type="component" value="Unassembled WGS sequence"/>
</dbReference>
<dbReference type="Pfam" id="PF06299">
    <property type="entry name" value="DUF1045"/>
    <property type="match status" value="1"/>
</dbReference>
<dbReference type="InterPro" id="IPR009389">
    <property type="entry name" value="DUF1045"/>
</dbReference>
<protein>
    <submittedName>
        <fullName evidence="1">DUF1045 domain-containing protein</fullName>
    </submittedName>
</protein>
<evidence type="ECO:0000313" key="1">
    <source>
        <dbReference type="EMBL" id="MBT9289780.1"/>
    </source>
</evidence>
<proteinExistence type="predicted"/>
<dbReference type="EMBL" id="JAHHZF010000004">
    <property type="protein sequence ID" value="MBT9289780.1"/>
    <property type="molecule type" value="Genomic_DNA"/>
</dbReference>
<organism evidence="1 2">
    <name type="scientific">Prosthecodimorpha staleyi</name>
    <dbReference type="NCBI Taxonomy" id="2840188"/>
    <lineage>
        <taxon>Bacteria</taxon>
        <taxon>Pseudomonadati</taxon>
        <taxon>Pseudomonadota</taxon>
        <taxon>Alphaproteobacteria</taxon>
        <taxon>Hyphomicrobiales</taxon>
        <taxon>Ancalomicrobiaceae</taxon>
        <taxon>Prosthecodimorpha</taxon>
    </lineage>
</organism>
<dbReference type="Gene3D" id="3.90.1140.10">
    <property type="entry name" value="Cyclic phosphodiesterase"/>
    <property type="match status" value="1"/>
</dbReference>
<dbReference type="NCBIfam" id="TIGR03223">
    <property type="entry name" value="Phn_opern_protn"/>
    <property type="match status" value="1"/>
</dbReference>
<sequence>MAAPVAAARYAIYFAPAPETALWRFGSAAIGYDAATGADQPIPEVAGFSPERLREITAEPRRYGFHATLKPPFRLADPTDAAGLLEAVARVAASCRPFGLPELRLDAIGGFLALTVAGRPQSLHDLADTCVERFDPWRAAMDEAEMARRASAGLSERERDHLARWGYPYVFDRFRFHMTLTGRLADAERAALASALSDRFAAIAAPVAVDALTVFVQPDPAARFRVLARFPFG</sequence>
<accession>A0A947D2X6</accession>
<reference evidence="1 2" key="1">
    <citation type="submission" date="2021-06" db="EMBL/GenBank/DDBJ databases">
        <authorList>
            <person name="Grouzdev D.S."/>
            <person name="Koziaeva V."/>
        </authorList>
    </citation>
    <scope>NUCLEOTIDE SEQUENCE [LARGE SCALE GENOMIC DNA]</scope>
    <source>
        <strain evidence="1 2">22</strain>
    </source>
</reference>
<dbReference type="RefSeq" id="WP_261968383.1">
    <property type="nucleotide sequence ID" value="NZ_JAHHZF010000004.1"/>
</dbReference>
<name>A0A947D2X6_9HYPH</name>
<dbReference type="AlphaFoldDB" id="A0A947D2X6"/>
<evidence type="ECO:0000313" key="2">
    <source>
        <dbReference type="Proteomes" id="UP000766595"/>
    </source>
</evidence>
<comment type="caution">
    <text evidence="1">The sequence shown here is derived from an EMBL/GenBank/DDBJ whole genome shotgun (WGS) entry which is preliminary data.</text>
</comment>
<dbReference type="PIRSF" id="PIRSF033328">
    <property type="entry name" value="Phest_Mll4975"/>
    <property type="match status" value="1"/>
</dbReference>